<sequence length="71" mass="8087">MASEPDLRSERYLFLPRVSEFETTIEALTWLARAQSPEITLQLTDHSALDQIIANEIAGNTQNTIFSERHV</sequence>
<name>A0AAV3YUZ9_9GAST</name>
<dbReference type="Proteomes" id="UP000735302">
    <property type="component" value="Unassembled WGS sequence"/>
</dbReference>
<gene>
    <name evidence="1" type="ORF">PoB_001247700</name>
</gene>
<dbReference type="EMBL" id="BLXT01001485">
    <property type="protein sequence ID" value="GFN85971.1"/>
    <property type="molecule type" value="Genomic_DNA"/>
</dbReference>
<accession>A0AAV3YUZ9</accession>
<reference evidence="1 2" key="1">
    <citation type="journal article" date="2021" name="Elife">
        <title>Chloroplast acquisition without the gene transfer in kleptoplastic sea slugs, Plakobranchus ocellatus.</title>
        <authorList>
            <person name="Maeda T."/>
            <person name="Takahashi S."/>
            <person name="Yoshida T."/>
            <person name="Shimamura S."/>
            <person name="Takaki Y."/>
            <person name="Nagai Y."/>
            <person name="Toyoda A."/>
            <person name="Suzuki Y."/>
            <person name="Arimoto A."/>
            <person name="Ishii H."/>
            <person name="Satoh N."/>
            <person name="Nishiyama T."/>
            <person name="Hasebe M."/>
            <person name="Maruyama T."/>
            <person name="Minagawa J."/>
            <person name="Obokata J."/>
            <person name="Shigenobu S."/>
        </authorList>
    </citation>
    <scope>NUCLEOTIDE SEQUENCE [LARGE SCALE GENOMIC DNA]</scope>
</reference>
<proteinExistence type="predicted"/>
<protein>
    <submittedName>
        <fullName evidence="1">Uncharacterized protein</fullName>
    </submittedName>
</protein>
<evidence type="ECO:0000313" key="1">
    <source>
        <dbReference type="EMBL" id="GFN85971.1"/>
    </source>
</evidence>
<keyword evidence="2" id="KW-1185">Reference proteome</keyword>
<evidence type="ECO:0000313" key="2">
    <source>
        <dbReference type="Proteomes" id="UP000735302"/>
    </source>
</evidence>
<comment type="caution">
    <text evidence="1">The sequence shown here is derived from an EMBL/GenBank/DDBJ whole genome shotgun (WGS) entry which is preliminary data.</text>
</comment>
<organism evidence="1 2">
    <name type="scientific">Plakobranchus ocellatus</name>
    <dbReference type="NCBI Taxonomy" id="259542"/>
    <lineage>
        <taxon>Eukaryota</taxon>
        <taxon>Metazoa</taxon>
        <taxon>Spiralia</taxon>
        <taxon>Lophotrochozoa</taxon>
        <taxon>Mollusca</taxon>
        <taxon>Gastropoda</taxon>
        <taxon>Heterobranchia</taxon>
        <taxon>Euthyneura</taxon>
        <taxon>Panpulmonata</taxon>
        <taxon>Sacoglossa</taxon>
        <taxon>Placobranchoidea</taxon>
        <taxon>Plakobranchidae</taxon>
        <taxon>Plakobranchus</taxon>
    </lineage>
</organism>
<dbReference type="AlphaFoldDB" id="A0AAV3YUZ9"/>